<dbReference type="PANTHER" id="PTHR32182">
    <property type="entry name" value="DNA REPLICATION AND REPAIR PROTEIN RECF"/>
    <property type="match status" value="1"/>
</dbReference>
<organism evidence="2 3">
    <name type="scientific">Candidatus Moduliflexus flocculans</name>
    <dbReference type="NCBI Taxonomy" id="1499966"/>
    <lineage>
        <taxon>Bacteria</taxon>
        <taxon>Candidatus Moduliflexota</taxon>
        <taxon>Candidatus Moduliflexia</taxon>
        <taxon>Candidatus Moduliflexales</taxon>
        <taxon>Candidatus Moduliflexaceae</taxon>
    </lineage>
</organism>
<dbReference type="InterPro" id="IPR027417">
    <property type="entry name" value="P-loop_NTPase"/>
</dbReference>
<dbReference type="Pfam" id="PF13555">
    <property type="entry name" value="AAA_29"/>
    <property type="match status" value="1"/>
</dbReference>
<keyword evidence="1" id="KW-0175">Coiled coil</keyword>
<dbReference type="STRING" id="1499966.U14_01188"/>
<dbReference type="AlphaFoldDB" id="A0A0S6VRL0"/>
<dbReference type="GO" id="GO:0000731">
    <property type="term" value="P:DNA synthesis involved in DNA repair"/>
    <property type="evidence" value="ECO:0007669"/>
    <property type="project" value="TreeGrafter"/>
</dbReference>
<dbReference type="SUPFAM" id="SSF52540">
    <property type="entry name" value="P-loop containing nucleoside triphosphate hydrolases"/>
    <property type="match status" value="2"/>
</dbReference>
<dbReference type="EMBL" id="DF820455">
    <property type="protein sequence ID" value="GAK49963.1"/>
    <property type="molecule type" value="Genomic_DNA"/>
</dbReference>
<reference evidence="2 3" key="1">
    <citation type="journal article" date="2015" name="PeerJ">
        <title>First genomic representation of candidate bacterial phylum KSB3 points to enhanced environmental sensing as a trigger of wastewater bulking.</title>
        <authorList>
            <person name="Sekiguchi Y."/>
            <person name="Ohashi A."/>
            <person name="Parks D.H."/>
            <person name="Yamauchi T."/>
            <person name="Tyson G.W."/>
            <person name="Hugenholtz P."/>
        </authorList>
    </citation>
    <scope>NUCLEOTIDE SEQUENCE [LARGE SCALE GENOMIC DNA]</scope>
</reference>
<dbReference type="Gene3D" id="3.40.50.300">
    <property type="entry name" value="P-loop containing nucleotide triphosphate hydrolases"/>
    <property type="match status" value="2"/>
</dbReference>
<evidence type="ECO:0000313" key="2">
    <source>
        <dbReference type="EMBL" id="GAK49963.1"/>
    </source>
</evidence>
<name>A0A0S6VRL0_9BACT</name>
<feature type="coiled-coil region" evidence="1">
    <location>
        <begin position="633"/>
        <end position="750"/>
    </location>
</feature>
<sequence length="1125" mass="131725">MRPTLYQTHHELGGFRLQYVEIYNWGTFDKKIWRLTPDGKHSLLTGANGSGKTTLVDALLTLLVPAGKRFYNQSSGANTRRERDEKSYCLGAYGNIQTENKAASTTQYLRTKSDYSILLGTFRDHASDQAVTLAQVRWFSSDDLKRVFIFSPNALTIKEHFIPLDPGGEWRRRLRGIGRTEIFDTFTQYCQKFSKLFGFKSEKALSLFAHTVGIKVLGNLNEFIRGNMLEETNVDEEFKKLREHYDNLLSVHNTIEKAKEQLRYLEPITEDGRAYLQVGEALRDVEQTLEIVPAYFAGKKMELLDEASRKKGDKLARVESGIQELRADMTNLERQRTDIEIAISKDETGEQIRNIERDIAAAGKERDARQAKAREYGMIAEMIGYATRPDESEFYENMRKAKIQKQEIDERLPALHEQWSDQRSLLQGQKRESQALLEEIHSLEGRQNQIPLKNISIRKGILDHIGATEDELPFIGELIKVKPTEKAWESATERLLHNFALILLVPNKYYRQVNQYVNSTDLMGRLVYYRVDPQQLEFRGYDEHPDSLINKLELAPHSPYRDWLKQQLQRNYNYICTNRLEDFQHYDKAMTKEGLVKAHDRHEKDDRIQAVQQGNYVLGWDNSEKIATIQAQRRDLERRMNGIATRIREIEREREDLSITRDLLNKLLSFADYYEIDWQKHVAQIQQLYDEELRLKESSDKLQELEDQLAVINEQIRLKKQDEDKMAEQRANLKRDMQEYEQQRANNAKILTAYSHLALNDYFEKLMPYLEGVKQPFTLDSIEQAASETRDKVYRKVREIRQEQSRIELELARKMHAFKTPPEEITQKYPSWTADTFDLRDSPEFLGDYMRLFERIKDEDLPRHEQRFKTWLNERLIVNFASFETSLDKQFKGIKASIKELNESLKQIEFHSTPPTYVQIDYKEIRDHGESGVMMFRQSLREVFANLQQLHEPQELEESFKKVKTIIERMTLDEAWRRRVTDVRNWLEFGAIENHRNDDSPKRYYDDSQGLSGGEKAKLAYTILASAIAYQFGINQNGDQNKSFRFVVVDEAFSKVDPENALFAMELFKQLDLQLMVVTPLDKINIVEKFIHSVHYTENKNRQNSAVYDLTIQEYLAKKDALKAG</sequence>
<dbReference type="GO" id="GO:0006302">
    <property type="term" value="P:double-strand break repair"/>
    <property type="evidence" value="ECO:0007669"/>
    <property type="project" value="TreeGrafter"/>
</dbReference>
<feature type="coiled-coil region" evidence="1">
    <location>
        <begin position="315"/>
        <end position="365"/>
    </location>
</feature>
<evidence type="ECO:0000256" key="1">
    <source>
        <dbReference type="SAM" id="Coils"/>
    </source>
</evidence>
<accession>A0A0S6VRL0</accession>
<gene>
    <name evidence="2" type="ORF">U14_01188</name>
</gene>
<keyword evidence="3" id="KW-1185">Reference proteome</keyword>
<dbReference type="CDD" id="cd00267">
    <property type="entry name" value="ABC_ATPase"/>
    <property type="match status" value="1"/>
</dbReference>
<protein>
    <submittedName>
        <fullName evidence="2">Uncharacterized protein</fullName>
    </submittedName>
</protein>
<dbReference type="PANTHER" id="PTHR32182:SF22">
    <property type="entry name" value="ATP-DEPENDENT ENDONUCLEASE, OLD FAMILY-RELATED"/>
    <property type="match status" value="1"/>
</dbReference>
<dbReference type="Pfam" id="PF13558">
    <property type="entry name" value="SbcC_Walker_B"/>
    <property type="match status" value="1"/>
</dbReference>
<dbReference type="Proteomes" id="UP000030700">
    <property type="component" value="Unassembled WGS sequence"/>
</dbReference>
<dbReference type="HOGENOM" id="CLU_009013_0_0_0"/>
<proteinExistence type="predicted"/>
<evidence type="ECO:0000313" key="3">
    <source>
        <dbReference type="Proteomes" id="UP000030700"/>
    </source>
</evidence>